<feature type="signal peptide" evidence="1">
    <location>
        <begin position="1"/>
        <end position="21"/>
    </location>
</feature>
<gene>
    <name evidence="3" type="ORF">CTI12_AA068960</name>
</gene>
<dbReference type="OrthoDB" id="654134at2759"/>
<evidence type="ECO:0000313" key="3">
    <source>
        <dbReference type="EMBL" id="PWA93610.1"/>
    </source>
</evidence>
<dbReference type="SMART" id="SM01045">
    <property type="entry name" value="BURP"/>
    <property type="match status" value="1"/>
</dbReference>
<dbReference type="Pfam" id="PF03181">
    <property type="entry name" value="BURP"/>
    <property type="match status" value="1"/>
</dbReference>
<organism evidence="3 4">
    <name type="scientific">Artemisia annua</name>
    <name type="common">Sweet wormwood</name>
    <dbReference type="NCBI Taxonomy" id="35608"/>
    <lineage>
        <taxon>Eukaryota</taxon>
        <taxon>Viridiplantae</taxon>
        <taxon>Streptophyta</taxon>
        <taxon>Embryophyta</taxon>
        <taxon>Tracheophyta</taxon>
        <taxon>Spermatophyta</taxon>
        <taxon>Magnoliopsida</taxon>
        <taxon>eudicotyledons</taxon>
        <taxon>Gunneridae</taxon>
        <taxon>Pentapetalae</taxon>
        <taxon>asterids</taxon>
        <taxon>campanulids</taxon>
        <taxon>Asterales</taxon>
        <taxon>Asteraceae</taxon>
        <taxon>Asteroideae</taxon>
        <taxon>Anthemideae</taxon>
        <taxon>Artemisiinae</taxon>
        <taxon>Artemisia</taxon>
    </lineage>
</organism>
<keyword evidence="1" id="KW-0732">Signal</keyword>
<evidence type="ECO:0000313" key="4">
    <source>
        <dbReference type="Proteomes" id="UP000245207"/>
    </source>
</evidence>
<dbReference type="STRING" id="35608.A0A2U1Q6G8"/>
<name>A0A2U1Q6G8_ARTAN</name>
<reference evidence="3 4" key="1">
    <citation type="journal article" date="2018" name="Mol. Plant">
        <title>The genome of Artemisia annua provides insight into the evolution of Asteraceae family and artemisinin biosynthesis.</title>
        <authorList>
            <person name="Shen Q."/>
            <person name="Zhang L."/>
            <person name="Liao Z."/>
            <person name="Wang S."/>
            <person name="Yan T."/>
            <person name="Shi P."/>
            <person name="Liu M."/>
            <person name="Fu X."/>
            <person name="Pan Q."/>
            <person name="Wang Y."/>
            <person name="Lv Z."/>
            <person name="Lu X."/>
            <person name="Zhang F."/>
            <person name="Jiang W."/>
            <person name="Ma Y."/>
            <person name="Chen M."/>
            <person name="Hao X."/>
            <person name="Li L."/>
            <person name="Tang Y."/>
            <person name="Lv G."/>
            <person name="Zhou Y."/>
            <person name="Sun X."/>
            <person name="Brodelius P.E."/>
            <person name="Rose J.K.C."/>
            <person name="Tang K."/>
        </authorList>
    </citation>
    <scope>NUCLEOTIDE SEQUENCE [LARGE SCALE GENOMIC DNA]</scope>
    <source>
        <strain evidence="4">cv. Huhao1</strain>
        <tissue evidence="3">Leaf</tissue>
    </source>
</reference>
<dbReference type="PANTHER" id="PTHR31236:SF2">
    <property type="entry name" value="BURP DOMAIN PROTEIN RD22"/>
    <property type="match status" value="1"/>
</dbReference>
<evidence type="ECO:0000259" key="2">
    <source>
        <dbReference type="PROSITE" id="PS51277"/>
    </source>
</evidence>
<evidence type="ECO:0000256" key="1">
    <source>
        <dbReference type="SAM" id="SignalP"/>
    </source>
</evidence>
<proteinExistence type="predicted"/>
<dbReference type="InterPro" id="IPR004873">
    <property type="entry name" value="BURP_dom"/>
</dbReference>
<keyword evidence="4" id="KW-1185">Reference proteome</keyword>
<protein>
    <submittedName>
        <fullName evidence="3">BURP domain-containing protein 2</fullName>
    </submittedName>
</protein>
<dbReference type="PANTHER" id="PTHR31236">
    <property type="entry name" value="BURP DOMAIN PROTEIN USPL1-LIKE"/>
    <property type="match status" value="1"/>
</dbReference>
<feature type="chain" id="PRO_5015508481" evidence="1">
    <location>
        <begin position="22"/>
        <end position="262"/>
    </location>
</feature>
<dbReference type="InterPro" id="IPR044816">
    <property type="entry name" value="BURP"/>
</dbReference>
<feature type="domain" description="BURP" evidence="2">
    <location>
        <begin position="51"/>
        <end position="262"/>
    </location>
</feature>
<comment type="caution">
    <text evidence="3">The sequence shown here is derived from an EMBL/GenBank/DDBJ whole genome shotgun (WGS) entry which is preliminary data.</text>
</comment>
<accession>A0A2U1Q6G8</accession>
<dbReference type="EMBL" id="PKPP01000373">
    <property type="protein sequence ID" value="PWA93610.1"/>
    <property type="molecule type" value="Genomic_DNA"/>
</dbReference>
<dbReference type="PROSITE" id="PS51277">
    <property type="entry name" value="BURP"/>
    <property type="match status" value="1"/>
</dbReference>
<dbReference type="AlphaFoldDB" id="A0A2U1Q6G8"/>
<dbReference type="Proteomes" id="UP000245207">
    <property type="component" value="Unassembled WGS sequence"/>
</dbReference>
<sequence length="262" mass="29072">MKFHLFQSLALLFVVVVASHASVDPAVINDCDLLARLTLYTFDFVTKKALFILEKDLHKGKNVNLHISKDAVTSPYVPRQVADSLPFTSNKIQDIYKAFKVSPASLEASLIEKTCNKCEKASNKEEDHYCANSLESMVDFASSKLGKRVKAVSTQVDGNESAALQGYKVEGVRKLNGDDAVVCHQQYYGYAVQYCHKASKINAYMVSLVGENNVKAKAISVCHEDTSSWNPKHLAFQVLNVKPATYAVCHFLVENEAAWVPY</sequence>